<feature type="binding site" evidence="4">
    <location>
        <position position="156"/>
    </location>
    <ligand>
        <name>1D-myo-inositol 2-(L-cysteinylamino)-2-deoxy-alpha-D-glucopyranoside</name>
        <dbReference type="ChEBI" id="CHEBI:58887"/>
    </ligand>
</feature>
<comment type="catalytic activity">
    <reaction evidence="4">
        <text>1D-myo-inositol 2-(L-cysteinylamino)-2-deoxy-alpha-D-glucopyranoside + acetyl-CoA = mycothiol + CoA + H(+)</text>
        <dbReference type="Rhea" id="RHEA:26172"/>
        <dbReference type="ChEBI" id="CHEBI:15378"/>
        <dbReference type="ChEBI" id="CHEBI:16768"/>
        <dbReference type="ChEBI" id="CHEBI:57287"/>
        <dbReference type="ChEBI" id="CHEBI:57288"/>
        <dbReference type="ChEBI" id="CHEBI:58887"/>
        <dbReference type="EC" id="2.3.1.189"/>
    </reaction>
</comment>
<feature type="binding site" evidence="4">
    <location>
        <begin position="209"/>
        <end position="211"/>
    </location>
    <ligand>
        <name>acetyl-CoA</name>
        <dbReference type="ChEBI" id="CHEBI:57288"/>
        <label>2</label>
    </ligand>
</feature>
<dbReference type="SUPFAM" id="SSF55729">
    <property type="entry name" value="Acyl-CoA N-acyltransferases (Nat)"/>
    <property type="match status" value="1"/>
</dbReference>
<dbReference type="InterPro" id="IPR000182">
    <property type="entry name" value="GNAT_dom"/>
</dbReference>
<sequence length="275" mass="29397">MPTIEAIADRAAEVDGAHPLDEATTMALRTGQLTAVRRDAAFYLVRGNELTLVVDPPARRHGLGTALLSQAVEAHPHLASAWSHGNHPGAAALAASAGWERTRDLWVMRRPLGGDADPLPELVVPEGVELHPFGHRSGDSYEVLRVNHHAFADHPEQGAMDLVDMARRMAEPWFDPAGLILAAPADGLGTLGFHWTKKHSDTLGEVYVVGVAPEAQGKGIGKLVTLAGLHHLADSGCTEVMLYVEADNEAAVKTYSGLGFTHADADTHVMYTRKG</sequence>
<comment type="similarity">
    <text evidence="4">Belongs to the acetyltransferase family. MshD subfamily.</text>
</comment>
<dbReference type="PROSITE" id="PS51186">
    <property type="entry name" value="GNAT"/>
    <property type="match status" value="2"/>
</dbReference>
<dbReference type="RefSeq" id="WP_193638176.1">
    <property type="nucleotide sequence ID" value="NZ_JADCSA010000007.1"/>
</dbReference>
<comment type="subunit">
    <text evidence="4">Monomer.</text>
</comment>
<dbReference type="Gene3D" id="3.40.630.30">
    <property type="match status" value="1"/>
</dbReference>
<dbReference type="InterPro" id="IPR050276">
    <property type="entry name" value="MshD_Acetyltransferase"/>
</dbReference>
<keyword evidence="3 4" id="KW-0012">Acyltransferase</keyword>
<dbReference type="EC" id="2.3.1.189" evidence="4"/>
<name>A0ABR9RTF4_9ACTN</name>
<dbReference type="Proteomes" id="UP000756387">
    <property type="component" value="Unassembled WGS sequence"/>
</dbReference>
<protein>
    <recommendedName>
        <fullName evidence="4">Mycothiol acetyltransferase</fullName>
        <shortName evidence="4">MSH acetyltransferase</shortName>
        <ecNumber evidence="4">2.3.1.189</ecNumber>
    </recommendedName>
    <alternativeName>
        <fullName evidence="4">Mycothiol synthase</fullName>
    </alternativeName>
</protein>
<dbReference type="InterPro" id="IPR016181">
    <property type="entry name" value="Acyl_CoA_acyltransferase"/>
</dbReference>
<comment type="caution">
    <text evidence="6">The sequence shown here is derived from an EMBL/GenBank/DDBJ whole genome shotgun (WGS) entry which is preliminary data.</text>
</comment>
<accession>A0ABR9RTF4</accession>
<keyword evidence="2 4" id="KW-0677">Repeat</keyword>
<evidence type="ECO:0000259" key="5">
    <source>
        <dbReference type="PROSITE" id="PS51186"/>
    </source>
</evidence>
<dbReference type="NCBIfam" id="TIGR03448">
    <property type="entry name" value="mycothiol_MshD"/>
    <property type="match status" value="1"/>
</dbReference>
<organism evidence="6 7">
    <name type="scientific">Nocardioides malaquae</name>
    <dbReference type="NCBI Taxonomy" id="2773426"/>
    <lineage>
        <taxon>Bacteria</taxon>
        <taxon>Bacillati</taxon>
        <taxon>Actinomycetota</taxon>
        <taxon>Actinomycetes</taxon>
        <taxon>Propionibacteriales</taxon>
        <taxon>Nocardioidaceae</taxon>
        <taxon>Nocardioides</taxon>
    </lineage>
</organism>
<reference evidence="6 7" key="1">
    <citation type="submission" date="2020-10" db="EMBL/GenBank/DDBJ databases">
        <title>Nocardioides sp. isolated from sludge.</title>
        <authorList>
            <person name="Zhang X."/>
        </authorList>
    </citation>
    <scope>NUCLEOTIDE SEQUENCE [LARGE SCALE GENOMIC DNA]</scope>
    <source>
        <strain evidence="6 7">Y6</strain>
    </source>
</reference>
<evidence type="ECO:0000313" key="6">
    <source>
        <dbReference type="EMBL" id="MBE7324853.1"/>
    </source>
</evidence>
<feature type="binding site" evidence="4">
    <location>
        <position position="22"/>
    </location>
    <ligand>
        <name>1D-myo-inositol 2-(L-cysteinylamino)-2-deoxy-alpha-D-glucopyranoside</name>
        <dbReference type="ChEBI" id="CHEBI:58887"/>
    </ligand>
</feature>
<proteinExistence type="inferred from homology"/>
<dbReference type="Pfam" id="PF00583">
    <property type="entry name" value="Acetyltransf_1"/>
    <property type="match status" value="1"/>
</dbReference>
<feature type="binding site" evidence="4">
    <location>
        <position position="243"/>
    </location>
    <ligand>
        <name>1D-myo-inositol 2-(L-cysteinylamino)-2-deoxy-alpha-D-glucopyranoside</name>
        <dbReference type="ChEBI" id="CHEBI:58887"/>
    </ligand>
</feature>
<comment type="function">
    <text evidence="4">Catalyzes the transfer of acetyl from acetyl-CoA to desacetylmycothiol (Cys-GlcN-Ins) to form mycothiol.</text>
</comment>
<feature type="binding site" evidence="4">
    <location>
        <position position="205"/>
    </location>
    <ligand>
        <name>1D-myo-inositol 2-(L-cysteinylamino)-2-deoxy-alpha-D-glucopyranoside</name>
        <dbReference type="ChEBI" id="CHEBI:58887"/>
    </ligand>
</feature>
<dbReference type="PANTHER" id="PTHR43617:SF31">
    <property type="entry name" value="MYCOTHIOL ACETYLTRANSFERASE"/>
    <property type="match status" value="1"/>
</dbReference>
<dbReference type="EMBL" id="JADCSA010000007">
    <property type="protein sequence ID" value="MBE7324853.1"/>
    <property type="molecule type" value="Genomic_DNA"/>
</dbReference>
<feature type="binding site" evidence="4">
    <location>
        <begin position="52"/>
        <end position="54"/>
    </location>
    <ligand>
        <name>acetyl-CoA</name>
        <dbReference type="ChEBI" id="CHEBI:57288"/>
        <label>1</label>
    </ligand>
</feature>
<feature type="binding site" evidence="4">
    <location>
        <begin position="60"/>
        <end position="65"/>
    </location>
    <ligand>
        <name>acetyl-CoA</name>
        <dbReference type="ChEBI" id="CHEBI:57288"/>
        <label>1</label>
    </ligand>
</feature>
<dbReference type="HAMAP" id="MF_01698">
    <property type="entry name" value="MshD"/>
    <property type="match status" value="1"/>
</dbReference>
<evidence type="ECO:0000256" key="2">
    <source>
        <dbReference type="ARBA" id="ARBA00022737"/>
    </source>
</evidence>
<feature type="domain" description="N-acetyltransferase" evidence="5">
    <location>
        <begin position="1"/>
        <end position="113"/>
    </location>
</feature>
<keyword evidence="1 4" id="KW-0808">Transferase</keyword>
<dbReference type="InterPro" id="IPR017813">
    <property type="entry name" value="Mycothiol_AcTrfase"/>
</dbReference>
<evidence type="ECO:0000256" key="4">
    <source>
        <dbReference type="HAMAP-Rule" id="MF_01698"/>
    </source>
</evidence>
<dbReference type="PANTHER" id="PTHR43617">
    <property type="entry name" value="L-AMINO ACID N-ACETYLTRANSFERASE"/>
    <property type="match status" value="1"/>
</dbReference>
<feature type="domain" description="N-acetyltransferase" evidence="5">
    <location>
        <begin position="128"/>
        <end position="275"/>
    </location>
</feature>
<keyword evidence="7" id="KW-1185">Reference proteome</keyword>
<dbReference type="PIRSF" id="PIRSF021524">
    <property type="entry name" value="MSH_acetyltransferase"/>
    <property type="match status" value="1"/>
</dbReference>
<evidence type="ECO:0000313" key="7">
    <source>
        <dbReference type="Proteomes" id="UP000756387"/>
    </source>
</evidence>
<gene>
    <name evidence="4 6" type="primary">mshD</name>
    <name evidence="6" type="ORF">IEQ44_09315</name>
</gene>
<dbReference type="CDD" id="cd04301">
    <property type="entry name" value="NAT_SF"/>
    <property type="match status" value="1"/>
</dbReference>
<feature type="binding site" evidence="4">
    <location>
        <begin position="216"/>
        <end position="222"/>
    </location>
    <ligand>
        <name>acetyl-CoA</name>
        <dbReference type="ChEBI" id="CHEBI:57288"/>
        <label>2</label>
    </ligand>
</feature>
<evidence type="ECO:0000256" key="3">
    <source>
        <dbReference type="ARBA" id="ARBA00023315"/>
    </source>
</evidence>
<dbReference type="GO" id="GO:0035447">
    <property type="term" value="F:mycothiol synthase activity"/>
    <property type="evidence" value="ECO:0007669"/>
    <property type="project" value="UniProtKB-EC"/>
</dbReference>
<evidence type="ECO:0000256" key="1">
    <source>
        <dbReference type="ARBA" id="ARBA00022679"/>
    </source>
</evidence>
<feature type="binding site" evidence="4">
    <location>
        <position position="197"/>
    </location>
    <ligand>
        <name>1D-myo-inositol 2-(L-cysteinylamino)-2-deoxy-alpha-D-glucopyranoside</name>
        <dbReference type="ChEBI" id="CHEBI:58887"/>
    </ligand>
</feature>
<feature type="binding site" evidence="4">
    <location>
        <begin position="248"/>
        <end position="253"/>
    </location>
    <ligand>
        <name>acetyl-CoA</name>
        <dbReference type="ChEBI" id="CHEBI:57288"/>
        <label>2</label>
    </ligand>
</feature>